<dbReference type="GO" id="GO:0005886">
    <property type="term" value="C:plasma membrane"/>
    <property type="evidence" value="ECO:0007669"/>
    <property type="project" value="TreeGrafter"/>
</dbReference>
<comment type="catalytic activity">
    <reaction evidence="4">
        <text>D-galactosamine 6-phosphate + H2O = D-tagatopyranose 1-phosphate + NH4(+)</text>
        <dbReference type="Rhea" id="RHEA:47680"/>
        <dbReference type="ChEBI" id="CHEBI:15377"/>
        <dbReference type="ChEBI" id="CHEBI:28938"/>
        <dbReference type="ChEBI" id="CHEBI:71674"/>
        <dbReference type="ChEBI" id="CHEBI:138150"/>
    </reaction>
</comment>
<dbReference type="InterPro" id="IPR046348">
    <property type="entry name" value="SIS_dom_sf"/>
</dbReference>
<accession>A0A395WDH6</accession>
<dbReference type="InterPro" id="IPR035464">
    <property type="entry name" value="SIS_AgaS"/>
</dbReference>
<dbReference type="InterPro" id="IPR035466">
    <property type="entry name" value="GlmS/AgaS_SIS"/>
</dbReference>
<dbReference type="CDD" id="cd05010">
    <property type="entry name" value="SIS_AgaS_like"/>
    <property type="match status" value="1"/>
</dbReference>
<dbReference type="Gene3D" id="3.40.50.10490">
    <property type="entry name" value="Glucose-6-phosphate isomerase like protein, domain 1"/>
    <property type="match status" value="2"/>
</dbReference>
<dbReference type="GO" id="GO:0016787">
    <property type="term" value="F:hydrolase activity"/>
    <property type="evidence" value="ECO:0007669"/>
    <property type="project" value="UniProtKB-KW"/>
</dbReference>
<dbReference type="GO" id="GO:0097367">
    <property type="term" value="F:carbohydrate derivative binding"/>
    <property type="evidence" value="ECO:0007669"/>
    <property type="project" value="InterPro"/>
</dbReference>
<keyword evidence="3" id="KW-0378">Hydrolase</keyword>
<dbReference type="PROSITE" id="PS51464">
    <property type="entry name" value="SIS"/>
    <property type="match status" value="2"/>
</dbReference>
<dbReference type="GO" id="GO:1901135">
    <property type="term" value="P:carbohydrate derivative metabolic process"/>
    <property type="evidence" value="ECO:0007669"/>
    <property type="project" value="InterPro"/>
</dbReference>
<keyword evidence="2" id="KW-0677">Repeat</keyword>
<dbReference type="GO" id="GO:0009401">
    <property type="term" value="P:phosphoenolpyruvate-dependent sugar phosphotransferase system"/>
    <property type="evidence" value="ECO:0007669"/>
    <property type="project" value="TreeGrafter"/>
</dbReference>
<sequence>MFGKEKSTWEELSGIFTAQEIYQQPATWAKTIAQIKNEKEALKKFMEPVLSDPDCDIVFTGAGTSEYVGNALYSYVNRYTGYHAKSYASTDLVETPENYLSRNKKTLLVNFGRSGNSPESVGSVQVADEVCKENVYHLFITCNKDGALAKAAATRDNAYDINLTPETHDQSFAMTSSFSNMMLAALLCFRLDDIDEVAKEMESVIAQGQKFVDEGYKVCEDLVADFAEFNRIVYLGANTLKGIAQESQLKICELTAGTVTTTFDSPMGFRHGPKSVINDECLTVVYLSDDEYQRQYEYDIIKEMSGQRKKNRLVAVSSHADAEIEGLVDTFINFDLDAPKDNIFLGFDYILVAQVIALFKSLSYKITPDNPCPTGEVNRVVKGVTIYPYTAK</sequence>
<evidence type="ECO:0000256" key="1">
    <source>
        <dbReference type="ARBA" id="ARBA00007748"/>
    </source>
</evidence>
<dbReference type="GeneID" id="66578612"/>
<evidence type="ECO:0000256" key="2">
    <source>
        <dbReference type="ARBA" id="ARBA00022737"/>
    </source>
</evidence>
<feature type="domain" description="SIS" evidence="5">
    <location>
        <begin position="222"/>
        <end position="371"/>
    </location>
</feature>
<dbReference type="AlphaFoldDB" id="A0A395WDH6"/>
<dbReference type="SUPFAM" id="SSF53697">
    <property type="entry name" value="SIS domain"/>
    <property type="match status" value="1"/>
</dbReference>
<dbReference type="Proteomes" id="UP000265489">
    <property type="component" value="Unassembled WGS sequence"/>
</dbReference>
<evidence type="ECO:0000313" key="6">
    <source>
        <dbReference type="EMBL" id="RGU93807.1"/>
    </source>
</evidence>
<evidence type="ECO:0000256" key="4">
    <source>
        <dbReference type="ARBA" id="ARBA00029292"/>
    </source>
</evidence>
<comment type="caution">
    <text evidence="6">The sequence shown here is derived from an EMBL/GenBank/DDBJ whole genome shotgun (WGS) entry which is preliminary data.</text>
</comment>
<protein>
    <submittedName>
        <fullName evidence="6">SIS domain-containing protein</fullName>
    </submittedName>
</protein>
<dbReference type="InterPro" id="IPR001347">
    <property type="entry name" value="SIS_dom"/>
</dbReference>
<proteinExistence type="inferred from homology"/>
<dbReference type="PANTHER" id="PTHR32502">
    <property type="entry name" value="N-ACETYLGALACTOSAMINE PERMEASE II COMPONENT-RELATED"/>
    <property type="match status" value="1"/>
</dbReference>
<dbReference type="CDD" id="cd05008">
    <property type="entry name" value="SIS_GlmS_GlmD_1"/>
    <property type="match status" value="1"/>
</dbReference>
<reference evidence="6 7" key="1">
    <citation type="submission" date="2018-08" db="EMBL/GenBank/DDBJ databases">
        <title>A genome reference for cultivated species of the human gut microbiota.</title>
        <authorList>
            <person name="Zou Y."/>
            <person name="Xue W."/>
            <person name="Luo G."/>
        </authorList>
    </citation>
    <scope>NUCLEOTIDE SEQUENCE [LARGE SCALE GENOMIC DNA]</scope>
    <source>
        <strain evidence="6 7">AF15-20</strain>
    </source>
</reference>
<dbReference type="EMBL" id="QRYQ01000002">
    <property type="protein sequence ID" value="RGU93807.1"/>
    <property type="molecule type" value="Genomic_DNA"/>
</dbReference>
<organism evidence="6 7">
    <name type="scientific">Holdemanella biformis</name>
    <dbReference type="NCBI Taxonomy" id="1735"/>
    <lineage>
        <taxon>Bacteria</taxon>
        <taxon>Bacillati</taxon>
        <taxon>Bacillota</taxon>
        <taxon>Erysipelotrichia</taxon>
        <taxon>Erysipelotrichales</taxon>
        <taxon>Erysipelotrichaceae</taxon>
        <taxon>Holdemanella</taxon>
    </lineage>
</organism>
<dbReference type="Pfam" id="PF01380">
    <property type="entry name" value="SIS"/>
    <property type="match status" value="1"/>
</dbReference>
<comment type="similarity">
    <text evidence="1">Belongs to the SIS family. AgaS subfamily.</text>
</comment>
<dbReference type="PANTHER" id="PTHR32502:SF3">
    <property type="entry name" value="D-GALACTOSAMINE-6-PHOSPHATE DEAMINASE AGAS-RELATED"/>
    <property type="match status" value="1"/>
</dbReference>
<dbReference type="InterPro" id="IPR050303">
    <property type="entry name" value="GatZ_KbaZ_carbometab"/>
</dbReference>
<evidence type="ECO:0000256" key="3">
    <source>
        <dbReference type="ARBA" id="ARBA00022801"/>
    </source>
</evidence>
<name>A0A395WDH6_9FIRM</name>
<evidence type="ECO:0000313" key="7">
    <source>
        <dbReference type="Proteomes" id="UP000265489"/>
    </source>
</evidence>
<gene>
    <name evidence="6" type="ORF">DWW32_01995</name>
</gene>
<dbReference type="RefSeq" id="WP_003863843.1">
    <property type="nucleotide sequence ID" value="NZ_CABLCL010000005.1"/>
</dbReference>
<evidence type="ECO:0000259" key="5">
    <source>
        <dbReference type="PROSITE" id="PS51464"/>
    </source>
</evidence>
<feature type="domain" description="SIS" evidence="5">
    <location>
        <begin position="46"/>
        <end position="197"/>
    </location>
</feature>